<evidence type="ECO:0000313" key="5">
    <source>
        <dbReference type="Proteomes" id="UP000266723"/>
    </source>
</evidence>
<evidence type="ECO:0000313" key="4">
    <source>
        <dbReference type="EMBL" id="KAF3594657.1"/>
    </source>
</evidence>
<keyword evidence="5" id="KW-1185">Reference proteome</keyword>
<evidence type="ECO:0000256" key="2">
    <source>
        <dbReference type="SAM" id="MobiDB-lite"/>
    </source>
</evidence>
<dbReference type="InterPro" id="IPR036875">
    <property type="entry name" value="Znf_CCHC_sf"/>
</dbReference>
<dbReference type="SUPFAM" id="SSF57756">
    <property type="entry name" value="Retrovirus zinc finger-like domains"/>
    <property type="match status" value="1"/>
</dbReference>
<dbReference type="PROSITE" id="PS50158">
    <property type="entry name" value="ZF_CCHC"/>
    <property type="match status" value="1"/>
</dbReference>
<dbReference type="Proteomes" id="UP000266723">
    <property type="component" value="Unassembled WGS sequence"/>
</dbReference>
<sequence length="1026" mass="118641">MYSGSLSRDPEEFYKFIPCTSQHRIRRILVIQLQQLFFLQIRHDLSTFQTVKNIPRKLSYPLKPSRLSSHNPAISTNRPHLSSIRFKLGSTIHPIRGLPHPEAITEEEHGQTIKTRLSQHLAAIQELNNKIAQLGKRNKPQGRRPVHGERRFGDAPEAGYVEPKPPDPSWITPHHTSSTHKYLTHSYLDFQSANDVNIYSFSGSSWPDEYLSWEITMDDWFSYHVVPRKERLSHAIKQLSEKAYSWWKRVDRAHGKSQEEVVTNWEDLKDVMIRKYVTTLPTQETRRKYPRRFSNGVSKEAKKGVLKEGHRSLIYQDQIRPSQMPTVLYDQYQLYDVPKAMEKKNLVNQDTFARHKEKSDKPIFQEKAKVSPILDKVAYKSSPTGMSHLSLSKDFKTGPEVEKDTISTSFLESKFVHDLSLRDKEILNPKKEDPSSQCKSSNSEDLKYQTCYRCHKKGHYAVVCPTKQVLIETSLEKKTDLSMKSDSFIQSDLLVPNSCVMHLSLSKGVVTGIKEHEFKGEEPPGATLVMNQEKVQDTKLSKLLKEAKPVIKVSHQGKCLTPPRDTSTDMCVLGTGSKNESYMLTEVPRKEPDHKLSHEPPPNWKPKIELSVVQKPRLKVSFSDLKTSKTLDYPGCKEETFKEIPPDNLLLLGESTQMETRNVATKTLKDHPHQKRCNGHKHRRGVILSYLSKEEPPDASCITKLKLYQGKGLNSQKRMKHDLLYLGTGYPVLMTKLCQGGWYDAAIRSATEPEVNPKPYSTSQGASQDIRSLKTSYLTNQEGLNDEDNFYGFYIKEGVQDNYNQAKVFTEQEVMNFTSHRFLNPSICEYPTLEEDSSPMKNRPEAKPIIGVKRSLSYFQKVQDQEKWPRNYEIMIQSPKPAKPVLHLPQLEASRFNQLQTRNWRPGDQSIHSGSLYRDPEEFYKFIPCTINHWIRRILIYSNLPYLEQTDINVQQLFSLQIRHDISTYQAPRKIPRKLSYPLKPSRFKKNQVSHFEPKSHKRLQRLVSDFVSLLDLFPFFSSYER</sequence>
<protein>
    <recommendedName>
        <fullName evidence="3">CCHC-type domain-containing protein</fullName>
    </recommendedName>
</protein>
<keyword evidence="1" id="KW-0863">Zinc-finger</keyword>
<accession>A0ABQ7EC95</accession>
<dbReference type="InterPro" id="IPR001878">
    <property type="entry name" value="Znf_CCHC"/>
</dbReference>
<dbReference type="Gene3D" id="4.10.60.10">
    <property type="entry name" value="Zinc finger, CCHC-type"/>
    <property type="match status" value="1"/>
</dbReference>
<gene>
    <name evidence="4" type="ORF">DY000_02020095</name>
</gene>
<comment type="caution">
    <text evidence="4">The sequence shown here is derived from an EMBL/GenBank/DDBJ whole genome shotgun (WGS) entry which is preliminary data.</text>
</comment>
<keyword evidence="1" id="KW-0479">Metal-binding</keyword>
<dbReference type="EMBL" id="QGKV02000299">
    <property type="protein sequence ID" value="KAF3594657.1"/>
    <property type="molecule type" value="Genomic_DNA"/>
</dbReference>
<proteinExistence type="predicted"/>
<name>A0ABQ7EC95_BRACR</name>
<evidence type="ECO:0000259" key="3">
    <source>
        <dbReference type="PROSITE" id="PS50158"/>
    </source>
</evidence>
<reference evidence="4 5" key="1">
    <citation type="journal article" date="2020" name="BMC Genomics">
        <title>Intraspecific diversification of the crop wild relative Brassica cretica Lam. using demographic model selection.</title>
        <authorList>
            <person name="Kioukis A."/>
            <person name="Michalopoulou V.A."/>
            <person name="Briers L."/>
            <person name="Pirintsos S."/>
            <person name="Studholme D.J."/>
            <person name="Pavlidis P."/>
            <person name="Sarris P.F."/>
        </authorList>
    </citation>
    <scope>NUCLEOTIDE SEQUENCE [LARGE SCALE GENOMIC DNA]</scope>
    <source>
        <strain evidence="5">cv. PFS-1207/04</strain>
    </source>
</reference>
<keyword evidence="1" id="KW-0862">Zinc</keyword>
<feature type="region of interest" description="Disordered" evidence="2">
    <location>
        <begin position="136"/>
        <end position="169"/>
    </location>
</feature>
<organism evidence="4 5">
    <name type="scientific">Brassica cretica</name>
    <name type="common">Mustard</name>
    <dbReference type="NCBI Taxonomy" id="69181"/>
    <lineage>
        <taxon>Eukaryota</taxon>
        <taxon>Viridiplantae</taxon>
        <taxon>Streptophyta</taxon>
        <taxon>Embryophyta</taxon>
        <taxon>Tracheophyta</taxon>
        <taxon>Spermatophyta</taxon>
        <taxon>Magnoliopsida</taxon>
        <taxon>eudicotyledons</taxon>
        <taxon>Gunneridae</taxon>
        <taxon>Pentapetalae</taxon>
        <taxon>rosids</taxon>
        <taxon>malvids</taxon>
        <taxon>Brassicales</taxon>
        <taxon>Brassicaceae</taxon>
        <taxon>Brassiceae</taxon>
        <taxon>Brassica</taxon>
    </lineage>
</organism>
<feature type="domain" description="CCHC-type" evidence="3">
    <location>
        <begin position="451"/>
        <end position="465"/>
    </location>
</feature>
<feature type="compositionally biased region" description="Basic residues" evidence="2">
    <location>
        <begin position="136"/>
        <end position="145"/>
    </location>
</feature>
<evidence type="ECO:0000256" key="1">
    <source>
        <dbReference type="PROSITE-ProRule" id="PRU00047"/>
    </source>
</evidence>
<dbReference type="SMART" id="SM00343">
    <property type="entry name" value="ZnF_C2HC"/>
    <property type="match status" value="1"/>
</dbReference>